<dbReference type="Pfam" id="PF00593">
    <property type="entry name" value="TonB_dep_Rec_b-barrel"/>
    <property type="match status" value="1"/>
</dbReference>
<protein>
    <submittedName>
        <fullName evidence="15">SusC/RagA family TonB-linked outer membrane protein</fullName>
    </submittedName>
</protein>
<gene>
    <name evidence="15" type="ORF">OSR52_02170</name>
</gene>
<name>A0ABT6FN12_9FLAO</name>
<dbReference type="NCBIfam" id="TIGR04057">
    <property type="entry name" value="SusC_RagA_signa"/>
    <property type="match status" value="1"/>
</dbReference>
<accession>A0ABT6FN12</accession>
<evidence type="ECO:0000256" key="5">
    <source>
        <dbReference type="ARBA" id="ARBA00022729"/>
    </source>
</evidence>
<dbReference type="NCBIfam" id="TIGR04056">
    <property type="entry name" value="OMP_RagA_SusC"/>
    <property type="match status" value="1"/>
</dbReference>
<dbReference type="Pfam" id="PF07715">
    <property type="entry name" value="Plug"/>
    <property type="match status" value="1"/>
</dbReference>
<dbReference type="SUPFAM" id="SSF56935">
    <property type="entry name" value="Porins"/>
    <property type="match status" value="1"/>
</dbReference>
<evidence type="ECO:0000256" key="10">
    <source>
        <dbReference type="PROSITE-ProRule" id="PRU01360"/>
    </source>
</evidence>
<evidence type="ECO:0000256" key="2">
    <source>
        <dbReference type="ARBA" id="ARBA00022448"/>
    </source>
</evidence>
<reference evidence="15" key="1">
    <citation type="submission" date="2022-11" db="EMBL/GenBank/DDBJ databases">
        <title>High-quality draft genome sequence of Galbibacter sp. strain CMA-7.</title>
        <authorList>
            <person name="Wei L."/>
            <person name="Dong C."/>
            <person name="Shao Z."/>
        </authorList>
    </citation>
    <scope>NUCLEOTIDE SEQUENCE</scope>
    <source>
        <strain evidence="15">CMA-7</strain>
    </source>
</reference>
<keyword evidence="5 12" id="KW-0732">Signal</keyword>
<evidence type="ECO:0000259" key="13">
    <source>
        <dbReference type="Pfam" id="PF00593"/>
    </source>
</evidence>
<evidence type="ECO:0000256" key="7">
    <source>
        <dbReference type="ARBA" id="ARBA00023136"/>
    </source>
</evidence>
<evidence type="ECO:0000259" key="14">
    <source>
        <dbReference type="Pfam" id="PF07715"/>
    </source>
</evidence>
<dbReference type="InterPro" id="IPR008969">
    <property type="entry name" value="CarboxyPept-like_regulatory"/>
</dbReference>
<comment type="similarity">
    <text evidence="10 11">Belongs to the TonB-dependent receptor family.</text>
</comment>
<dbReference type="PANTHER" id="PTHR30069">
    <property type="entry name" value="TONB-DEPENDENT OUTER MEMBRANE RECEPTOR"/>
    <property type="match status" value="1"/>
</dbReference>
<comment type="caution">
    <text evidence="15">The sequence shown here is derived from an EMBL/GenBank/DDBJ whole genome shotgun (WGS) entry which is preliminary data.</text>
</comment>
<dbReference type="Gene3D" id="2.170.130.10">
    <property type="entry name" value="TonB-dependent receptor, plug domain"/>
    <property type="match status" value="1"/>
</dbReference>
<evidence type="ECO:0000256" key="1">
    <source>
        <dbReference type="ARBA" id="ARBA00004571"/>
    </source>
</evidence>
<feature type="signal peptide" evidence="12">
    <location>
        <begin position="1"/>
        <end position="39"/>
    </location>
</feature>
<evidence type="ECO:0000256" key="11">
    <source>
        <dbReference type="RuleBase" id="RU003357"/>
    </source>
</evidence>
<dbReference type="Proteomes" id="UP001153642">
    <property type="component" value="Unassembled WGS sequence"/>
</dbReference>
<feature type="chain" id="PRO_5046862752" evidence="12">
    <location>
        <begin position="40"/>
        <end position="1071"/>
    </location>
</feature>
<dbReference type="Gene3D" id="2.60.40.1120">
    <property type="entry name" value="Carboxypeptidase-like, regulatory domain"/>
    <property type="match status" value="1"/>
</dbReference>
<evidence type="ECO:0000256" key="9">
    <source>
        <dbReference type="ARBA" id="ARBA00023237"/>
    </source>
</evidence>
<evidence type="ECO:0000256" key="6">
    <source>
        <dbReference type="ARBA" id="ARBA00023077"/>
    </source>
</evidence>
<dbReference type="PROSITE" id="PS52016">
    <property type="entry name" value="TONB_DEPENDENT_REC_3"/>
    <property type="match status" value="1"/>
</dbReference>
<organism evidence="15 16">
    <name type="scientific">Galbibacter pacificus</name>
    <dbReference type="NCBI Taxonomy" id="2996052"/>
    <lineage>
        <taxon>Bacteria</taxon>
        <taxon>Pseudomonadati</taxon>
        <taxon>Bacteroidota</taxon>
        <taxon>Flavobacteriia</taxon>
        <taxon>Flavobacteriales</taxon>
        <taxon>Flavobacteriaceae</taxon>
        <taxon>Galbibacter</taxon>
    </lineage>
</organism>
<keyword evidence="16" id="KW-1185">Reference proteome</keyword>
<dbReference type="InterPro" id="IPR023997">
    <property type="entry name" value="TonB-dep_OMP_SusC/RagA_CS"/>
</dbReference>
<evidence type="ECO:0000256" key="4">
    <source>
        <dbReference type="ARBA" id="ARBA00022692"/>
    </source>
</evidence>
<keyword evidence="3 10" id="KW-1134">Transmembrane beta strand</keyword>
<dbReference type="SUPFAM" id="SSF49464">
    <property type="entry name" value="Carboxypeptidase regulatory domain-like"/>
    <property type="match status" value="1"/>
</dbReference>
<dbReference type="InterPro" id="IPR023996">
    <property type="entry name" value="TonB-dep_OMP_SusC/RagA"/>
</dbReference>
<dbReference type="InterPro" id="IPR000531">
    <property type="entry name" value="Beta-barrel_TonB"/>
</dbReference>
<keyword evidence="8" id="KW-0675">Receptor</keyword>
<evidence type="ECO:0000256" key="12">
    <source>
        <dbReference type="SAM" id="SignalP"/>
    </source>
</evidence>
<evidence type="ECO:0000256" key="8">
    <source>
        <dbReference type="ARBA" id="ARBA00023170"/>
    </source>
</evidence>
<dbReference type="InterPro" id="IPR039426">
    <property type="entry name" value="TonB-dep_rcpt-like"/>
</dbReference>
<dbReference type="InterPro" id="IPR036942">
    <property type="entry name" value="Beta-barrel_TonB_sf"/>
</dbReference>
<keyword evidence="2 10" id="KW-0813">Transport</keyword>
<keyword evidence="9 10" id="KW-0998">Cell outer membrane</keyword>
<dbReference type="Pfam" id="PF13715">
    <property type="entry name" value="CarbopepD_reg_2"/>
    <property type="match status" value="1"/>
</dbReference>
<evidence type="ECO:0000313" key="16">
    <source>
        <dbReference type="Proteomes" id="UP001153642"/>
    </source>
</evidence>
<keyword evidence="7 10" id="KW-0472">Membrane</keyword>
<keyword evidence="6 11" id="KW-0798">TonB box</keyword>
<dbReference type="Gene3D" id="2.40.170.20">
    <property type="entry name" value="TonB-dependent receptor, beta-barrel domain"/>
    <property type="match status" value="1"/>
</dbReference>
<proteinExistence type="inferred from homology"/>
<evidence type="ECO:0000256" key="3">
    <source>
        <dbReference type="ARBA" id="ARBA00022452"/>
    </source>
</evidence>
<feature type="domain" description="TonB-dependent receptor-like beta-barrel" evidence="13">
    <location>
        <begin position="449"/>
        <end position="1028"/>
    </location>
</feature>
<keyword evidence="4 10" id="KW-0812">Transmembrane</keyword>
<evidence type="ECO:0000313" key="15">
    <source>
        <dbReference type="EMBL" id="MDG3584657.1"/>
    </source>
</evidence>
<dbReference type="PANTHER" id="PTHR30069:SF29">
    <property type="entry name" value="HEMOGLOBIN AND HEMOGLOBIN-HAPTOGLOBIN-BINDING PROTEIN 1-RELATED"/>
    <property type="match status" value="1"/>
</dbReference>
<dbReference type="EMBL" id="JAPMUA010000001">
    <property type="protein sequence ID" value="MDG3584657.1"/>
    <property type="molecule type" value="Genomic_DNA"/>
</dbReference>
<dbReference type="InterPro" id="IPR037066">
    <property type="entry name" value="Plug_dom_sf"/>
</dbReference>
<dbReference type="RefSeq" id="WP_277898415.1">
    <property type="nucleotide sequence ID" value="NZ_JAPMUA010000001.1"/>
</dbReference>
<dbReference type="InterPro" id="IPR012910">
    <property type="entry name" value="Plug_dom"/>
</dbReference>
<comment type="subcellular location">
    <subcellularLocation>
        <location evidence="1 10">Cell outer membrane</location>
        <topology evidence="1 10">Multi-pass membrane protein</topology>
    </subcellularLocation>
</comment>
<feature type="domain" description="TonB-dependent receptor plug" evidence="14">
    <location>
        <begin position="137"/>
        <end position="259"/>
    </location>
</feature>
<sequence length="1071" mass="118508">MAKLKIIQQKLYLNKKIQKTAARCILIFLFAIMSIPATAQNTKTISGTVTSASDNIPLIGATVTEKGTQNGVATDFDGKYTISCSDENATIVISYIGFLPKEINIHGRSSINVQLTEDATNLKEVVVTALGIKRESRAVGYAISEVESDNLNAGGENNAMKALTGKVAGVDISPTIAGPAGSTRVVIRGNSQLTGNNTPLYVIDGVPMDNTQLGQADKWGGYDYGDGLSAISPEDIETISVLKGASASALYGSRASNGVILITTKSGKKKTGLGIEFSSRFNFVKLASNFDDYQREYGQGRNGEAPITLDDGQTTTQAAWGAKLDPSLSTYIYNGELKPYQNVPDNILSFFRTGGTTTNSVSFSSGNGFRASVSDMNYNDIVPNSDMRRTTFMLNGKSDFGEKLTVQGRVNYTIEDVKNRPALSDHPNNVGNAIIGIAPNFNQKWLSENYKDEEGRYVDWNGGNIYRINPYWTINEMSNNSEKKRVMGYLQLNYQILPFLSMRLNGGTDFYTFKSDDFTPRHSPTQLDGSFVHRQVSVVENNFEAMLRFDKKFNKLSVSSLIAGNIRYNESETYVNSGVNEVLSGLKSILNYRTYTLSNDLYRKQVNSVYGAVNLGYDDFAYLDFTWRNDVSSTLSSNNRSYWYPSLSGSLVFSSLFNMDKGFLSFGKLRASWAQVGGDTDPYKLGLNYGLYDFTFNDYSLGEIKSAVVPNKNLKPTRTNSYEVGTDLRFFKNRIKLDVSYYNQETVDQILELTTSTTTGYNSASINSGKIVNKGFEVALSVTPVETRDFHWDATLTYANNNNEVVALHPDIKTYTLAEARWLDTYIYAMEGENYGVIVGKPFKRNEDGAVIFENGMPTYESENEILGNGVPDFTAGLNQLFRYKDFSLRVLFDMKWGLDIFSMSHMLSNQMGTTKETLEGRAGWYASEAARIAAGETTEDWVPTGGYIGQGVKNIGTEEAPEYVANDVYVDPQDYWTNVASNSPEPFIDDASYIKLRELNLSYNIPSRILDKTPLTGVSLSLYGRNLATLYSKVKNIDPESGYNSSNGQGFEYGSLPSRRTIGFGLNVKF</sequence>